<keyword evidence="3" id="KW-1185">Reference proteome</keyword>
<organism evidence="2 3">
    <name type="scientific">Punica granatum</name>
    <name type="common">Pomegranate</name>
    <dbReference type="NCBI Taxonomy" id="22663"/>
    <lineage>
        <taxon>Eukaryota</taxon>
        <taxon>Viridiplantae</taxon>
        <taxon>Streptophyta</taxon>
        <taxon>Embryophyta</taxon>
        <taxon>Tracheophyta</taxon>
        <taxon>Spermatophyta</taxon>
        <taxon>Magnoliopsida</taxon>
        <taxon>eudicotyledons</taxon>
        <taxon>Gunneridae</taxon>
        <taxon>Pentapetalae</taxon>
        <taxon>rosids</taxon>
        <taxon>malvids</taxon>
        <taxon>Myrtales</taxon>
        <taxon>Lythraceae</taxon>
        <taxon>Punica</taxon>
    </lineage>
</organism>
<protein>
    <submittedName>
        <fullName evidence="2">Uncharacterized protein</fullName>
    </submittedName>
</protein>
<sequence>MEDGVGGRGCMKESGVLGGSILGVTFLQASTNAESAVGAAGRSVERARAEARAEARTGWRRRAAVARRNMAEDGVSGIARLSQDQAGDPSRGVGGRQGSLPPRLRSLPDAY</sequence>
<evidence type="ECO:0000256" key="1">
    <source>
        <dbReference type="SAM" id="MobiDB-lite"/>
    </source>
</evidence>
<gene>
    <name evidence="2" type="ORF">CRG98_004304</name>
</gene>
<evidence type="ECO:0000313" key="2">
    <source>
        <dbReference type="EMBL" id="PKI75264.1"/>
    </source>
</evidence>
<proteinExistence type="predicted"/>
<dbReference type="AlphaFoldDB" id="A0A2I0L3K2"/>
<name>A0A2I0L3K2_PUNGR</name>
<dbReference type="Proteomes" id="UP000233551">
    <property type="component" value="Unassembled WGS sequence"/>
</dbReference>
<reference evidence="2 3" key="1">
    <citation type="submission" date="2017-11" db="EMBL/GenBank/DDBJ databases">
        <title>De-novo sequencing of pomegranate (Punica granatum L.) genome.</title>
        <authorList>
            <person name="Akparov Z."/>
            <person name="Amiraslanov A."/>
            <person name="Hajiyeva S."/>
            <person name="Abbasov M."/>
            <person name="Kaur K."/>
            <person name="Hamwieh A."/>
            <person name="Solovyev V."/>
            <person name="Salamov A."/>
            <person name="Braich B."/>
            <person name="Kosarev P."/>
            <person name="Mahmoud A."/>
            <person name="Hajiyev E."/>
            <person name="Babayeva S."/>
            <person name="Izzatullayeva V."/>
            <person name="Mammadov A."/>
            <person name="Mammadov A."/>
            <person name="Sharifova S."/>
            <person name="Ojaghi J."/>
            <person name="Eynullazada K."/>
            <person name="Bayramov B."/>
            <person name="Abdulazimova A."/>
            <person name="Shahmuradov I."/>
        </authorList>
    </citation>
    <scope>NUCLEOTIDE SEQUENCE [LARGE SCALE GENOMIC DNA]</scope>
    <source>
        <strain evidence="3">cv. AG2017</strain>
        <tissue evidence="2">Leaf</tissue>
    </source>
</reference>
<feature type="region of interest" description="Disordered" evidence="1">
    <location>
        <begin position="73"/>
        <end position="111"/>
    </location>
</feature>
<accession>A0A2I0L3K2</accession>
<comment type="caution">
    <text evidence="2">The sequence shown here is derived from an EMBL/GenBank/DDBJ whole genome shotgun (WGS) entry which is preliminary data.</text>
</comment>
<evidence type="ECO:0000313" key="3">
    <source>
        <dbReference type="Proteomes" id="UP000233551"/>
    </source>
</evidence>
<dbReference type="EMBL" id="PGOL01000180">
    <property type="protein sequence ID" value="PKI75264.1"/>
    <property type="molecule type" value="Genomic_DNA"/>
</dbReference>